<evidence type="ECO:0000313" key="2">
    <source>
        <dbReference type="EMBL" id="THX40021.1"/>
    </source>
</evidence>
<gene>
    <name evidence="2" type="ORF">D6D10_03833</name>
</gene>
<protein>
    <submittedName>
        <fullName evidence="2">Uncharacterized protein</fullName>
    </submittedName>
</protein>
<organism evidence="2 3">
    <name type="scientific">Aureobasidium pullulans</name>
    <name type="common">Black yeast</name>
    <name type="synonym">Pullularia pullulans</name>
    <dbReference type="NCBI Taxonomy" id="5580"/>
    <lineage>
        <taxon>Eukaryota</taxon>
        <taxon>Fungi</taxon>
        <taxon>Dikarya</taxon>
        <taxon>Ascomycota</taxon>
        <taxon>Pezizomycotina</taxon>
        <taxon>Dothideomycetes</taxon>
        <taxon>Dothideomycetidae</taxon>
        <taxon>Dothideales</taxon>
        <taxon>Saccotheciaceae</taxon>
        <taxon>Aureobasidium</taxon>
    </lineage>
</organism>
<proteinExistence type="predicted"/>
<name>A0A4S9EYF3_AURPU</name>
<feature type="compositionally biased region" description="Basic and acidic residues" evidence="1">
    <location>
        <begin position="275"/>
        <end position="309"/>
    </location>
</feature>
<comment type="caution">
    <text evidence="2">The sequence shown here is derived from an EMBL/GenBank/DDBJ whole genome shotgun (WGS) entry which is preliminary data.</text>
</comment>
<feature type="compositionally biased region" description="Low complexity" evidence="1">
    <location>
        <begin position="166"/>
        <end position="190"/>
    </location>
</feature>
<feature type="region of interest" description="Disordered" evidence="1">
    <location>
        <begin position="224"/>
        <end position="320"/>
    </location>
</feature>
<feature type="region of interest" description="Disordered" evidence="1">
    <location>
        <begin position="86"/>
        <end position="205"/>
    </location>
</feature>
<accession>A0A4S9EYF3</accession>
<dbReference type="EMBL" id="QZAV01000058">
    <property type="protein sequence ID" value="THX40021.1"/>
    <property type="molecule type" value="Genomic_DNA"/>
</dbReference>
<evidence type="ECO:0000256" key="1">
    <source>
        <dbReference type="SAM" id="MobiDB-lite"/>
    </source>
</evidence>
<feature type="compositionally biased region" description="Low complexity" evidence="1">
    <location>
        <begin position="117"/>
        <end position="126"/>
    </location>
</feature>
<dbReference type="AlphaFoldDB" id="A0A4S9EYF3"/>
<sequence>MHSLQDYIYNTLNCFKSSLSTISTSVSIVIASPSTINMTSSSPNHFDLSDPTTIYHLSQTSKTDTRNPRHAALASQFPEQFFGKNVAASKATSPSASSQQTTPTKTTKAPSPRPTTKPRSSSTSSSDIDIFENLVHGYLSHPRKPTNPTTITEKEIKPTFHQTRRSSISSQATTATSSSISSTASTLAASKQHHPNSARTDNRKSGEIDIFEYQAAGYLSMPVNDSSQPYLRKPSASASSSSSRRTSSSASSTSSLWAKAKGKLSRKGSAGSGSETEKEKEKEKEKEEKKQERERERQYKELGLEEKTKFGQKGGMNVVG</sequence>
<evidence type="ECO:0000313" key="3">
    <source>
        <dbReference type="Proteomes" id="UP000308953"/>
    </source>
</evidence>
<feature type="compositionally biased region" description="Low complexity" evidence="1">
    <location>
        <begin position="87"/>
        <end position="110"/>
    </location>
</feature>
<feature type="compositionally biased region" description="Low complexity" evidence="1">
    <location>
        <begin position="235"/>
        <end position="255"/>
    </location>
</feature>
<reference evidence="2 3" key="1">
    <citation type="submission" date="2018-10" db="EMBL/GenBank/DDBJ databases">
        <title>Fifty Aureobasidium pullulans genomes reveal a recombining polyextremotolerant generalist.</title>
        <authorList>
            <person name="Gostincar C."/>
            <person name="Turk M."/>
            <person name="Zajc J."/>
            <person name="Gunde-Cimerman N."/>
        </authorList>
    </citation>
    <scope>NUCLEOTIDE SEQUENCE [LARGE SCALE GENOMIC DNA]</scope>
    <source>
        <strain evidence="2 3">EXF-9785</strain>
    </source>
</reference>
<dbReference type="Proteomes" id="UP000308953">
    <property type="component" value="Unassembled WGS sequence"/>
</dbReference>